<gene>
    <name evidence="2" type="ORF">S7S_00310</name>
    <name evidence="3" type="ORF">S7S_05500</name>
    <name evidence="4" type="ORF">S7S_11390</name>
</gene>
<evidence type="ECO:0000313" key="4">
    <source>
        <dbReference type="EMBL" id="AJD48690.1"/>
    </source>
</evidence>
<evidence type="ECO:0000313" key="5">
    <source>
        <dbReference type="Proteomes" id="UP000006764"/>
    </source>
</evidence>
<dbReference type="Pfam" id="PF00665">
    <property type="entry name" value="rve"/>
    <property type="match status" value="1"/>
</dbReference>
<dbReference type="InterPro" id="IPR048020">
    <property type="entry name" value="Transpos_IS3"/>
</dbReference>
<keyword evidence="5" id="KW-1185">Reference proteome</keyword>
<evidence type="ECO:0000259" key="1">
    <source>
        <dbReference type="PROSITE" id="PS50994"/>
    </source>
</evidence>
<dbReference type="OrthoDB" id="9813126at2"/>
<dbReference type="InterPro" id="IPR050900">
    <property type="entry name" value="Transposase_IS3/IS150/IS904"/>
</dbReference>
<dbReference type="PROSITE" id="PS50994">
    <property type="entry name" value="INTEGRASE"/>
    <property type="match status" value="1"/>
</dbReference>
<reference evidence="2 5" key="1">
    <citation type="journal article" date="2012" name="J. Bacteriol.">
        <title>Genome sequence of an alkane-degrading bacterium, Alcanivorax pacificus type strain W11-5, isolated from deep sea sediment.</title>
        <authorList>
            <person name="Lai Q."/>
            <person name="Shao Z."/>
        </authorList>
    </citation>
    <scope>NUCLEOTIDE SEQUENCE [LARGE SCALE GENOMIC DNA]</scope>
    <source>
        <strain evidence="2 5">W11-5</strain>
    </source>
</reference>
<dbReference type="Gene3D" id="3.30.420.10">
    <property type="entry name" value="Ribonuclease H-like superfamily/Ribonuclease H"/>
    <property type="match status" value="1"/>
</dbReference>
<dbReference type="EMBL" id="CP004387">
    <property type="protein sequence ID" value="AJD46486.1"/>
    <property type="molecule type" value="Genomic_DNA"/>
</dbReference>
<dbReference type="GO" id="GO:0015074">
    <property type="term" value="P:DNA integration"/>
    <property type="evidence" value="ECO:0007669"/>
    <property type="project" value="InterPro"/>
</dbReference>
<dbReference type="InterPro" id="IPR001584">
    <property type="entry name" value="Integrase_cat-core"/>
</dbReference>
<dbReference type="PANTHER" id="PTHR46889:SF4">
    <property type="entry name" value="TRANSPOSASE INSO FOR INSERTION SEQUENCE ELEMENT IS911B-RELATED"/>
    <property type="match status" value="1"/>
</dbReference>
<dbReference type="Pfam" id="PF13333">
    <property type="entry name" value="rve_2"/>
    <property type="match status" value="1"/>
</dbReference>
<dbReference type="InterPro" id="IPR012337">
    <property type="entry name" value="RNaseH-like_sf"/>
</dbReference>
<evidence type="ECO:0000313" key="3">
    <source>
        <dbReference type="EMBL" id="AJD47520.1"/>
    </source>
</evidence>
<evidence type="ECO:0000313" key="2">
    <source>
        <dbReference type="EMBL" id="AJD46486.1"/>
    </source>
</evidence>
<dbReference type="AlphaFoldDB" id="A0A0B4XHF7"/>
<dbReference type="Proteomes" id="UP000006764">
    <property type="component" value="Chromosome"/>
</dbReference>
<sequence>MKYAFVARERALFPVRLLCRVLAVSVSGFYDYLRRQSAPRRDSDAMLRADLHAIHAVSRRTYGRPRLVRALRARAHVVGHKRVARLMREEALQGKVKGGFKPRTTDSQHRRQVAQNLLDRQFAVDSPVPAWVGDITYIPTREGWLYLAVVLSLQTRQVLGYSLSERMPDDLVQQAFLNAWTASPVGEGVLFHSDRGSQYASGDFRAMIAALGFVPSMSRKGNCWDNAVAESFFATLKNEEVTGAYASKAEAHNAIASYIHGFYNPTRLHSALGYVSPNDYASRLKHAA</sequence>
<organism evidence="2 5">
    <name type="scientific">Isoalcanivorax pacificus W11-5</name>
    <dbReference type="NCBI Taxonomy" id="391936"/>
    <lineage>
        <taxon>Bacteria</taxon>
        <taxon>Pseudomonadati</taxon>
        <taxon>Pseudomonadota</taxon>
        <taxon>Gammaproteobacteria</taxon>
        <taxon>Oceanospirillales</taxon>
        <taxon>Alcanivoracaceae</taxon>
        <taxon>Isoalcanivorax</taxon>
    </lineage>
</organism>
<feature type="domain" description="Integrase catalytic" evidence="1">
    <location>
        <begin position="123"/>
        <end position="285"/>
    </location>
</feature>
<protein>
    <submittedName>
        <fullName evidence="2">Isxal7 transposase orfb protein</fullName>
    </submittedName>
</protein>
<dbReference type="HOGENOM" id="CLU_027402_4_2_6"/>
<dbReference type="RefSeq" id="WP_041025831.1">
    <property type="nucleotide sequence ID" value="NZ_CP004387.1"/>
</dbReference>
<name>A0A0B4XHF7_9GAMM</name>
<dbReference type="PANTHER" id="PTHR46889">
    <property type="entry name" value="TRANSPOSASE INSF FOR INSERTION SEQUENCE IS3B-RELATED"/>
    <property type="match status" value="1"/>
</dbReference>
<dbReference type="SUPFAM" id="SSF53098">
    <property type="entry name" value="Ribonuclease H-like"/>
    <property type="match status" value="1"/>
</dbReference>
<dbReference type="KEGG" id="apac:S7S_00310"/>
<dbReference type="EMBL" id="CP004387">
    <property type="protein sequence ID" value="AJD47520.1"/>
    <property type="molecule type" value="Genomic_DNA"/>
</dbReference>
<dbReference type="GO" id="GO:0003676">
    <property type="term" value="F:nucleic acid binding"/>
    <property type="evidence" value="ECO:0007669"/>
    <property type="project" value="InterPro"/>
</dbReference>
<dbReference type="KEGG" id="apac:S7S_11390"/>
<dbReference type="KEGG" id="apac:S7S_05500"/>
<proteinExistence type="predicted"/>
<dbReference type="InterPro" id="IPR025948">
    <property type="entry name" value="HTH-like_dom"/>
</dbReference>
<dbReference type="EMBL" id="CP004387">
    <property type="protein sequence ID" value="AJD48690.1"/>
    <property type="molecule type" value="Genomic_DNA"/>
</dbReference>
<dbReference type="Pfam" id="PF13276">
    <property type="entry name" value="HTH_21"/>
    <property type="match status" value="1"/>
</dbReference>
<dbReference type="InterPro" id="IPR036397">
    <property type="entry name" value="RNaseH_sf"/>
</dbReference>
<dbReference type="STRING" id="391936.S7S_00310"/>
<accession>A0A0B4XHF7</accession>
<reference evidence="2" key="2">
    <citation type="submission" date="2013-03" db="EMBL/GenBank/DDBJ databases">
        <authorList>
            <person name="Lai Q."/>
            <person name="Shao Z."/>
        </authorList>
    </citation>
    <scope>NUCLEOTIDE SEQUENCE</scope>
    <source>
        <strain evidence="2">W11-5</strain>
    </source>
</reference>
<dbReference type="NCBIfam" id="NF033516">
    <property type="entry name" value="transpos_IS3"/>
    <property type="match status" value="1"/>
</dbReference>